<dbReference type="EMBL" id="DSFC01000182">
    <property type="protein sequence ID" value="HEV09390.1"/>
    <property type="molecule type" value="Genomic_DNA"/>
</dbReference>
<name>A0A831YE08_9AQUI</name>
<accession>A0A831YE08</accession>
<dbReference type="InterPro" id="IPR008557">
    <property type="entry name" value="PhoX"/>
</dbReference>
<sequence length="380" mass="43025">IQNLHKRYGIPSNYSAFYGFHLYDDRFNIEKEPNEPFRFGWVVEIDPLNPNRPPVKRTALGRIKHEAATCVVGKSGKVVVYMGDDERFQYIYKFVTKGKYDPNNREANFGLLDEGTLYTAKFNDDFTGEWIMLASVEAGKITVNSNLPDMYKNDPVLVFIDTRGAASALGATQMDRPEDFEWNPITKSAWAVMTYNDKRTNPNAPNPRYPNNFGHIIEIKEEGEDPESTKFKWDIPILCGISGSPDTNSQLVLYKKPASNDTPSISAPDNIAIDKLGNVWIATDGNPGKSRLQKNDGVYVLNPFNKEFKMFLSGIPGCEICGPEFTNDYKYFFCAIQHPGEDPEDTGRILSQWPYLNDGVKIPRPSVLFVRRKDGKDIYA</sequence>
<gene>
    <name evidence="1" type="ORF">ENO34_03195</name>
</gene>
<dbReference type="AlphaFoldDB" id="A0A831YE08"/>
<comment type="caution">
    <text evidence="1">The sequence shown here is derived from an EMBL/GenBank/DDBJ whole genome shotgun (WGS) entry which is preliminary data.</text>
</comment>
<organism evidence="1">
    <name type="scientific">Sulfurihydrogenibium azorense</name>
    <dbReference type="NCBI Taxonomy" id="309806"/>
    <lineage>
        <taxon>Bacteria</taxon>
        <taxon>Pseudomonadati</taxon>
        <taxon>Aquificota</taxon>
        <taxon>Aquificia</taxon>
        <taxon>Aquificales</taxon>
        <taxon>Hydrogenothermaceae</taxon>
        <taxon>Sulfurihydrogenibium</taxon>
    </lineage>
</organism>
<protein>
    <submittedName>
        <fullName evidence="1">DUF839 domain-containing protein</fullName>
    </submittedName>
</protein>
<dbReference type="PANTHER" id="PTHR35399">
    <property type="entry name" value="SLR8030 PROTEIN"/>
    <property type="match status" value="1"/>
</dbReference>
<feature type="non-terminal residue" evidence="1">
    <location>
        <position position="1"/>
    </location>
</feature>
<evidence type="ECO:0000313" key="1">
    <source>
        <dbReference type="EMBL" id="HEV09390.1"/>
    </source>
</evidence>
<dbReference type="SUPFAM" id="SSF63829">
    <property type="entry name" value="Calcium-dependent phosphotriesterase"/>
    <property type="match status" value="1"/>
</dbReference>
<dbReference type="Proteomes" id="UP000885621">
    <property type="component" value="Unassembled WGS sequence"/>
</dbReference>
<reference evidence="1" key="1">
    <citation type="journal article" date="2020" name="mSystems">
        <title>Genome- and Community-Level Interaction Insights into Carbon Utilization and Element Cycling Functions of Hydrothermarchaeota in Hydrothermal Sediment.</title>
        <authorList>
            <person name="Zhou Z."/>
            <person name="Liu Y."/>
            <person name="Xu W."/>
            <person name="Pan J."/>
            <person name="Luo Z.H."/>
            <person name="Li M."/>
        </authorList>
    </citation>
    <scope>NUCLEOTIDE SEQUENCE [LARGE SCALE GENOMIC DNA]</scope>
    <source>
        <strain evidence="1">SpSt-1257</strain>
    </source>
</reference>
<dbReference type="PANTHER" id="PTHR35399:SF2">
    <property type="entry name" value="DUF839 DOMAIN-CONTAINING PROTEIN"/>
    <property type="match status" value="1"/>
</dbReference>
<dbReference type="Pfam" id="PF05787">
    <property type="entry name" value="PhoX"/>
    <property type="match status" value="1"/>
</dbReference>
<proteinExistence type="predicted"/>